<proteinExistence type="predicted"/>
<comment type="caution">
    <text evidence="1">The sequence shown here is derived from an EMBL/GenBank/DDBJ whole genome shotgun (WGS) entry which is preliminary data.</text>
</comment>
<organism evidence="1 2">
    <name type="scientific">Gossypium laxum</name>
    <dbReference type="NCBI Taxonomy" id="34288"/>
    <lineage>
        <taxon>Eukaryota</taxon>
        <taxon>Viridiplantae</taxon>
        <taxon>Streptophyta</taxon>
        <taxon>Embryophyta</taxon>
        <taxon>Tracheophyta</taxon>
        <taxon>Spermatophyta</taxon>
        <taxon>Magnoliopsida</taxon>
        <taxon>eudicotyledons</taxon>
        <taxon>Gunneridae</taxon>
        <taxon>Pentapetalae</taxon>
        <taxon>rosids</taxon>
        <taxon>malvids</taxon>
        <taxon>Malvales</taxon>
        <taxon>Malvaceae</taxon>
        <taxon>Malvoideae</taxon>
        <taxon>Gossypium</taxon>
    </lineage>
</organism>
<dbReference type="AlphaFoldDB" id="A0A7J9AGS4"/>
<protein>
    <submittedName>
        <fullName evidence="1">Uncharacterized protein</fullName>
    </submittedName>
</protein>
<sequence length="157" mass="17818">MEFVFISIFLSCKEARKLPSLQPLWEYGVKLTGIPLVFWEEYLISVLVSLRIVNDLFVDGCRVGMIKDVTIGQNIPSQCHEVSIPVEVKAYVCTKKVEEMNRILAVRGIQIPNFTYDFSIPEGLNLLSDTNDDIFTSTARDRDMFPFTIPPLLLSPS</sequence>
<keyword evidence="2" id="KW-1185">Reference proteome</keyword>
<evidence type="ECO:0000313" key="2">
    <source>
        <dbReference type="Proteomes" id="UP000593574"/>
    </source>
</evidence>
<name>A0A7J9AGS4_9ROSI</name>
<reference evidence="1 2" key="1">
    <citation type="journal article" date="2019" name="Genome Biol. Evol.">
        <title>Insights into the evolution of the New World diploid cottons (Gossypium, subgenus Houzingenia) based on genome sequencing.</title>
        <authorList>
            <person name="Grover C.E."/>
            <person name="Arick M.A. 2nd"/>
            <person name="Thrash A."/>
            <person name="Conover J.L."/>
            <person name="Sanders W.S."/>
            <person name="Peterson D.G."/>
            <person name="Frelichowski J.E."/>
            <person name="Scheffler J.A."/>
            <person name="Scheffler B.E."/>
            <person name="Wendel J.F."/>
        </authorList>
    </citation>
    <scope>NUCLEOTIDE SEQUENCE [LARGE SCALE GENOMIC DNA]</scope>
    <source>
        <strain evidence="1">4</strain>
        <tissue evidence="1">Leaf</tissue>
    </source>
</reference>
<evidence type="ECO:0000313" key="1">
    <source>
        <dbReference type="EMBL" id="MBA0723205.1"/>
    </source>
</evidence>
<dbReference type="Proteomes" id="UP000593574">
    <property type="component" value="Unassembled WGS sequence"/>
</dbReference>
<gene>
    <name evidence="1" type="ORF">Golax_003809</name>
</gene>
<accession>A0A7J9AGS4</accession>
<dbReference type="EMBL" id="JABEZV010000010">
    <property type="protein sequence ID" value="MBA0723205.1"/>
    <property type="molecule type" value="Genomic_DNA"/>
</dbReference>